<protein>
    <submittedName>
        <fullName evidence="1">SufBD protein</fullName>
    </submittedName>
</protein>
<dbReference type="InterPro" id="IPR011989">
    <property type="entry name" value="ARM-like"/>
</dbReference>
<organism evidence="1 2">
    <name type="scientific">Adlercreutzia equolifaciens subsp. celatus</name>
    <dbReference type="NCBI Taxonomy" id="394340"/>
    <lineage>
        <taxon>Bacteria</taxon>
        <taxon>Bacillati</taxon>
        <taxon>Actinomycetota</taxon>
        <taxon>Coriobacteriia</taxon>
        <taxon>Eggerthellales</taxon>
        <taxon>Eggerthellaceae</taxon>
        <taxon>Adlercreutzia</taxon>
    </lineage>
</organism>
<dbReference type="SUPFAM" id="SSF48371">
    <property type="entry name" value="ARM repeat"/>
    <property type="match status" value="1"/>
</dbReference>
<comment type="caution">
    <text evidence="1">The sequence shown here is derived from an EMBL/GenBank/DDBJ whole genome shotgun (WGS) entry which is preliminary data.</text>
</comment>
<dbReference type="RefSeq" id="WP_114548537.1">
    <property type="nucleotide sequence ID" value="NZ_DBFWAD010000052.1"/>
</dbReference>
<dbReference type="Proteomes" id="UP000253805">
    <property type="component" value="Unassembled WGS sequence"/>
</dbReference>
<accession>A0A369P1H5</accession>
<reference evidence="1 2" key="1">
    <citation type="journal article" date="2018" name="Elife">
        <title>Discovery and characterization of a prevalent human gut bacterial enzyme sufficient for the inactivation of a family of plant toxins.</title>
        <authorList>
            <person name="Koppel N."/>
            <person name="Bisanz J.E."/>
            <person name="Pandelia M.E."/>
            <person name="Turnbaugh P.J."/>
            <person name="Balskus E.P."/>
        </authorList>
    </citation>
    <scope>NUCLEOTIDE SEQUENCE [LARGE SCALE GENOMIC DNA]</scope>
    <source>
        <strain evidence="1 2">OB21 GAM 11</strain>
    </source>
</reference>
<dbReference type="InterPro" id="IPR016024">
    <property type="entry name" value="ARM-type_fold"/>
</dbReference>
<dbReference type="AlphaFoldDB" id="A0A369P1H5"/>
<evidence type="ECO:0000313" key="2">
    <source>
        <dbReference type="Proteomes" id="UP000253805"/>
    </source>
</evidence>
<sequence>MSEKVEELLELLTSQDNSQAYQALKALEEMSAESNCLYPHMDKFIAMASSGNSYVRTRGLALIAHNAKWDVDDKIDGIIGGYLEHITDEKPICARQCIKLLPLLAKAKPALAPKIVSALRDANVARYADSMRPLVQKDTRDSLLAIEH</sequence>
<proteinExistence type="predicted"/>
<gene>
    <name evidence="1" type="ORF">C1850_02880</name>
</gene>
<evidence type="ECO:0000313" key="1">
    <source>
        <dbReference type="EMBL" id="RDC45961.1"/>
    </source>
</evidence>
<name>A0A369P1H5_9ACTN</name>
<dbReference type="Gene3D" id="1.25.10.10">
    <property type="entry name" value="Leucine-rich Repeat Variant"/>
    <property type="match status" value="1"/>
</dbReference>
<dbReference type="EMBL" id="PPUT01000005">
    <property type="protein sequence ID" value="RDC45961.1"/>
    <property type="molecule type" value="Genomic_DNA"/>
</dbReference>